<dbReference type="GO" id="GO:0008374">
    <property type="term" value="F:O-acyltransferase activity"/>
    <property type="evidence" value="ECO:0007669"/>
    <property type="project" value="TreeGrafter"/>
</dbReference>
<dbReference type="Pfam" id="PF00132">
    <property type="entry name" value="Hexapep"/>
    <property type="match status" value="1"/>
</dbReference>
<evidence type="ECO:0000313" key="5">
    <source>
        <dbReference type="Proteomes" id="UP000193986"/>
    </source>
</evidence>
<dbReference type="SUPFAM" id="SSF51161">
    <property type="entry name" value="Trimeric LpxA-like enzymes"/>
    <property type="match status" value="1"/>
</dbReference>
<dbReference type="Proteomes" id="UP000193986">
    <property type="component" value="Unassembled WGS sequence"/>
</dbReference>
<dbReference type="InterPro" id="IPR001451">
    <property type="entry name" value="Hexapep"/>
</dbReference>
<dbReference type="EMBL" id="MCFC01000097">
    <property type="protein sequence ID" value="ORY22192.1"/>
    <property type="molecule type" value="Genomic_DNA"/>
</dbReference>
<organism evidence="4 5">
    <name type="scientific">Naematelia encephala</name>
    <dbReference type="NCBI Taxonomy" id="71784"/>
    <lineage>
        <taxon>Eukaryota</taxon>
        <taxon>Fungi</taxon>
        <taxon>Dikarya</taxon>
        <taxon>Basidiomycota</taxon>
        <taxon>Agaricomycotina</taxon>
        <taxon>Tremellomycetes</taxon>
        <taxon>Tremellales</taxon>
        <taxon>Naemateliaceae</taxon>
        <taxon>Naematelia</taxon>
    </lineage>
</organism>
<feature type="domain" description="Maltose/galactoside acetyltransferase" evidence="3">
    <location>
        <begin position="36"/>
        <end position="89"/>
    </location>
</feature>
<dbReference type="InterPro" id="IPR051159">
    <property type="entry name" value="Hexapeptide_acetyltransf"/>
</dbReference>
<dbReference type="GO" id="GO:0016407">
    <property type="term" value="F:acetyltransferase activity"/>
    <property type="evidence" value="ECO:0007669"/>
    <property type="project" value="InterPro"/>
</dbReference>
<evidence type="ECO:0000259" key="3">
    <source>
        <dbReference type="Pfam" id="PF12464"/>
    </source>
</evidence>
<keyword evidence="2" id="KW-0808">Transferase</keyword>
<dbReference type="FunCoup" id="A0A1Y2AI93">
    <property type="interactions" value="6"/>
</dbReference>
<sequence>MSEMKMDNSVQKNISREDQFALRKGRSEPECMVLGAGLPYRPNDDRTLVDGRLAVKAHMKAYNEFPWPQSPDSYFGPNARQALLGKVFGLTLEEIIGRPIEIEPPFWVDYGTRIEFAGSFYANTSLVILDAAKVKIGTRVLCGPRVGIYSASHSSQQSGFDRAYPVEIGDDCWLGAGCIINGPTKIGKGCTIAAGAVVRGTFPDHCVIGGVPARILKFLQPPQSL</sequence>
<dbReference type="Pfam" id="PF12464">
    <property type="entry name" value="Mac"/>
    <property type="match status" value="1"/>
</dbReference>
<comment type="caution">
    <text evidence="4">The sequence shown here is derived from an EMBL/GenBank/DDBJ whole genome shotgun (WGS) entry which is preliminary data.</text>
</comment>
<evidence type="ECO:0000313" key="4">
    <source>
        <dbReference type="EMBL" id="ORY22192.1"/>
    </source>
</evidence>
<keyword evidence="5" id="KW-1185">Reference proteome</keyword>
<accession>A0A1Y2AI93</accession>
<dbReference type="InParanoid" id="A0A1Y2AI93"/>
<name>A0A1Y2AI93_9TREE</name>
<protein>
    <submittedName>
        <fullName evidence="4">Trimeric LpxA-like protein</fullName>
    </submittedName>
</protein>
<dbReference type="InterPro" id="IPR024688">
    <property type="entry name" value="Mac_dom"/>
</dbReference>
<evidence type="ECO:0000256" key="1">
    <source>
        <dbReference type="ARBA" id="ARBA00007274"/>
    </source>
</evidence>
<dbReference type="PANTHER" id="PTHR23416:SF23">
    <property type="entry name" value="ACETYLTRANSFERASE C18B11.09C-RELATED"/>
    <property type="match status" value="1"/>
</dbReference>
<evidence type="ECO:0000256" key="2">
    <source>
        <dbReference type="ARBA" id="ARBA00022679"/>
    </source>
</evidence>
<comment type="similarity">
    <text evidence="1">Belongs to the transferase hexapeptide repeat family.</text>
</comment>
<proteinExistence type="inferred from homology"/>
<dbReference type="InterPro" id="IPR011004">
    <property type="entry name" value="Trimer_LpxA-like_sf"/>
</dbReference>
<dbReference type="AlphaFoldDB" id="A0A1Y2AI93"/>
<dbReference type="PANTHER" id="PTHR23416">
    <property type="entry name" value="SIALIC ACID SYNTHASE-RELATED"/>
    <property type="match status" value="1"/>
</dbReference>
<dbReference type="Gene3D" id="2.160.10.10">
    <property type="entry name" value="Hexapeptide repeat proteins"/>
    <property type="match status" value="1"/>
</dbReference>
<reference evidence="4 5" key="1">
    <citation type="submission" date="2016-07" db="EMBL/GenBank/DDBJ databases">
        <title>Pervasive Adenine N6-methylation of Active Genes in Fungi.</title>
        <authorList>
            <consortium name="DOE Joint Genome Institute"/>
            <person name="Mondo S.J."/>
            <person name="Dannebaum R.O."/>
            <person name="Kuo R.C."/>
            <person name="Labutti K."/>
            <person name="Haridas S."/>
            <person name="Kuo A."/>
            <person name="Salamov A."/>
            <person name="Ahrendt S.R."/>
            <person name="Lipzen A."/>
            <person name="Sullivan W."/>
            <person name="Andreopoulos W.B."/>
            <person name="Clum A."/>
            <person name="Lindquist E."/>
            <person name="Daum C."/>
            <person name="Ramamoorthy G.K."/>
            <person name="Gryganskyi A."/>
            <person name="Culley D."/>
            <person name="Magnuson J.K."/>
            <person name="James T.Y."/>
            <person name="O'Malley M.A."/>
            <person name="Stajich J.E."/>
            <person name="Spatafora J.W."/>
            <person name="Visel A."/>
            <person name="Grigoriev I.V."/>
        </authorList>
    </citation>
    <scope>NUCLEOTIDE SEQUENCE [LARGE SCALE GENOMIC DNA]</scope>
    <source>
        <strain evidence="4 5">68-887.2</strain>
    </source>
</reference>
<gene>
    <name evidence="4" type="ORF">BCR39DRAFT_567108</name>
</gene>
<dbReference type="OrthoDB" id="25818at2759"/>
<dbReference type="STRING" id="71784.A0A1Y2AI93"/>